<organism evidence="3 4">
    <name type="scientific">Persicimonas caeni</name>
    <dbReference type="NCBI Taxonomy" id="2292766"/>
    <lineage>
        <taxon>Bacteria</taxon>
        <taxon>Deltaproteobacteria</taxon>
        <taxon>Bradymonadales</taxon>
        <taxon>Bradymonadaceae</taxon>
        <taxon>Persicimonas</taxon>
    </lineage>
</organism>
<dbReference type="SMART" id="SM00028">
    <property type="entry name" value="TPR"/>
    <property type="match status" value="4"/>
</dbReference>
<feature type="compositionally biased region" description="Polar residues" evidence="1">
    <location>
        <begin position="48"/>
        <end position="58"/>
    </location>
</feature>
<dbReference type="SUPFAM" id="SSF49879">
    <property type="entry name" value="SMAD/FHA domain"/>
    <property type="match status" value="1"/>
</dbReference>
<feature type="compositionally biased region" description="Acidic residues" evidence="1">
    <location>
        <begin position="216"/>
        <end position="228"/>
    </location>
</feature>
<dbReference type="Gene3D" id="1.25.40.10">
    <property type="entry name" value="Tetratricopeptide repeat domain"/>
    <property type="match status" value="2"/>
</dbReference>
<feature type="domain" description="FHA" evidence="2">
    <location>
        <begin position="396"/>
        <end position="446"/>
    </location>
</feature>
<accession>A0A4Y6PQQ6</accession>
<keyword evidence="4" id="KW-1185">Reference proteome</keyword>
<dbReference type="InterPro" id="IPR000253">
    <property type="entry name" value="FHA_dom"/>
</dbReference>
<dbReference type="InterPro" id="IPR032030">
    <property type="entry name" value="YscD_cytoplasmic_dom"/>
</dbReference>
<feature type="compositionally biased region" description="Low complexity" evidence="1">
    <location>
        <begin position="735"/>
        <end position="749"/>
    </location>
</feature>
<evidence type="ECO:0000313" key="4">
    <source>
        <dbReference type="Proteomes" id="UP000315995"/>
    </source>
</evidence>
<feature type="compositionally biased region" description="Low complexity" evidence="1">
    <location>
        <begin position="715"/>
        <end position="727"/>
    </location>
</feature>
<accession>A0A5B8Y858</accession>
<dbReference type="PROSITE" id="PS50006">
    <property type="entry name" value="FHA_DOMAIN"/>
    <property type="match status" value="1"/>
</dbReference>
<proteinExistence type="predicted"/>
<feature type="region of interest" description="Disordered" evidence="1">
    <location>
        <begin position="158"/>
        <end position="177"/>
    </location>
</feature>
<feature type="region of interest" description="Disordered" evidence="1">
    <location>
        <begin position="200"/>
        <end position="353"/>
    </location>
</feature>
<dbReference type="CDD" id="cd00060">
    <property type="entry name" value="FHA"/>
    <property type="match status" value="1"/>
</dbReference>
<dbReference type="RefSeq" id="WP_141197150.1">
    <property type="nucleotide sequence ID" value="NZ_CP041186.1"/>
</dbReference>
<feature type="compositionally biased region" description="Acidic residues" evidence="1">
    <location>
        <begin position="702"/>
        <end position="714"/>
    </location>
</feature>
<feature type="compositionally biased region" description="Acidic residues" evidence="1">
    <location>
        <begin position="238"/>
        <end position="250"/>
    </location>
</feature>
<protein>
    <submittedName>
        <fullName evidence="3">FHA domain-containing protein</fullName>
    </submittedName>
</protein>
<dbReference type="SMART" id="SM00240">
    <property type="entry name" value="FHA"/>
    <property type="match status" value="1"/>
</dbReference>
<feature type="compositionally biased region" description="Acidic residues" evidence="1">
    <location>
        <begin position="84"/>
        <end position="100"/>
    </location>
</feature>
<feature type="compositionally biased region" description="Basic and acidic residues" evidence="1">
    <location>
        <begin position="325"/>
        <end position="337"/>
    </location>
</feature>
<dbReference type="InterPro" id="IPR019734">
    <property type="entry name" value="TPR_rpt"/>
</dbReference>
<dbReference type="InterPro" id="IPR008984">
    <property type="entry name" value="SMAD_FHA_dom_sf"/>
</dbReference>
<dbReference type="Pfam" id="PF16697">
    <property type="entry name" value="Yop-YscD_cpl"/>
    <property type="match status" value="1"/>
</dbReference>
<feature type="compositionally biased region" description="Low complexity" evidence="1">
    <location>
        <begin position="1"/>
        <end position="15"/>
    </location>
</feature>
<dbReference type="AlphaFoldDB" id="A0A4Y6PQQ6"/>
<dbReference type="SUPFAM" id="SSF48452">
    <property type="entry name" value="TPR-like"/>
    <property type="match status" value="1"/>
</dbReference>
<gene>
    <name evidence="3" type="ORF">FIV42_07905</name>
</gene>
<feature type="compositionally biased region" description="Low complexity" evidence="1">
    <location>
        <begin position="338"/>
        <end position="349"/>
    </location>
</feature>
<evidence type="ECO:0000259" key="2">
    <source>
        <dbReference type="PROSITE" id="PS50006"/>
    </source>
</evidence>
<feature type="compositionally biased region" description="Acidic residues" evidence="1">
    <location>
        <begin position="108"/>
        <end position="118"/>
    </location>
</feature>
<dbReference type="OrthoDB" id="5494574at2"/>
<reference evidence="3 4" key="1">
    <citation type="submission" date="2019-06" db="EMBL/GenBank/DDBJ databases">
        <title>Persicimonas caeni gen. nov., sp. nov., a predatory bacterium isolated from solar saltern.</title>
        <authorList>
            <person name="Wang S."/>
        </authorList>
    </citation>
    <scope>NUCLEOTIDE SEQUENCE [LARGE SCALE GENOMIC DNA]</scope>
    <source>
        <strain evidence="3 4">YN101</strain>
    </source>
</reference>
<dbReference type="Gene3D" id="2.60.200.20">
    <property type="match status" value="1"/>
</dbReference>
<feature type="region of interest" description="Disordered" evidence="1">
    <location>
        <begin position="700"/>
        <end position="749"/>
    </location>
</feature>
<name>A0A4Y6PQQ6_PERCE</name>
<dbReference type="InterPro" id="IPR011990">
    <property type="entry name" value="TPR-like_helical_dom_sf"/>
</dbReference>
<evidence type="ECO:0000313" key="3">
    <source>
        <dbReference type="EMBL" id="QDG50658.1"/>
    </source>
</evidence>
<dbReference type="EMBL" id="CP041186">
    <property type="protein sequence ID" value="QDG50658.1"/>
    <property type="molecule type" value="Genomic_DNA"/>
</dbReference>
<evidence type="ECO:0000256" key="1">
    <source>
        <dbReference type="SAM" id="MobiDB-lite"/>
    </source>
</evidence>
<dbReference type="Proteomes" id="UP000315995">
    <property type="component" value="Chromosome"/>
</dbReference>
<feature type="region of interest" description="Disordered" evidence="1">
    <location>
        <begin position="1"/>
        <end position="139"/>
    </location>
</feature>
<sequence length="939" mass="101833">MASSEENPASAAPESKNGTGTSEKSESSEKPKKKTLIGLGKLRESLKKSSSGNKSTSLRIPKPSSRKKKKTQLGLPSPKKLGEQNDDDAEASEESTEDEATTDRVEDVPEETFDDAEPDTDRIDGAVYDDEGPNTDQMSADELAKSLPGLAVPGAVSKAKATGADHDGAPADSSLIEDVELEEPVDAPMEAEATMLTDSPFEAASGFGAEPAESSTDADDMSADEDFGAEATMITDSPLDDDAVDEDDFGVEATMVTDSPLDDPAADAEFDGGEKTMVSAPLSETDPSHERPKPHVRPRRQTNPNPPTPEQQARSGQYAIPAVDRSGDIPRDAHQDAYQDAQQEATLDADVSDDDFSAVKTEVFDSPYENEALVARLSVLSGPAAGQEFLLNKQRNTIGRGKNNTIMIADLAMSRQHFEILEDSDQSYLLVDLQSANGSRLNSTRIEEAELFHGDRIEAGKTEFQFVIPGDRAQPRSRNRHLIPKREVSTPGGQNHTMVRQMGAEATGDDTTDKILTYVIIGAGVLSLFLIGAAGFLFLNDPGANKEVAAQAEPAEDPEAQKLYLEGVERVKDRDWDAARATFEKVGALDPEFPGVVAQLERVSREKKAQRHLEQARTLLGEDKDDEATEAASQISNDSVYFEDAQALIRKTRQRRVAALYQKAQEAVTAEKPEEAQEHLAAILEEVPNHKGALELQKTLEEGDTPEEEEEAEESSSSSRRSASASRRSNDDWLSGSGSSSSRSNSGSSTRINFTKGFSLYKSGKFGQAVSYFKKAASGSGGALARRANTTAKNIERFESTYKRAERAYDAGAWKTAIDSLEDAKRADRKVARTGYFKSEINAKLANAHGKIGLSEFAKGNYASANRHYTKGKRYSGSNSTVNSLRRKLSTKARSLYIQAANKRKTDPAKAGQLCRQIMSMVPSNHSMHQKAKKMLSEL</sequence>
<feature type="compositionally biased region" description="Acidic residues" evidence="1">
    <location>
        <begin position="260"/>
        <end position="271"/>
    </location>
</feature>